<organism evidence="2 3">
    <name type="scientific">Gossypium arboreum</name>
    <name type="common">Tree cotton</name>
    <name type="synonym">Gossypium nanking</name>
    <dbReference type="NCBI Taxonomy" id="29729"/>
    <lineage>
        <taxon>Eukaryota</taxon>
        <taxon>Viridiplantae</taxon>
        <taxon>Streptophyta</taxon>
        <taxon>Embryophyta</taxon>
        <taxon>Tracheophyta</taxon>
        <taxon>Spermatophyta</taxon>
        <taxon>Magnoliopsida</taxon>
        <taxon>eudicotyledons</taxon>
        <taxon>Gunneridae</taxon>
        <taxon>Pentapetalae</taxon>
        <taxon>rosids</taxon>
        <taxon>malvids</taxon>
        <taxon>Malvales</taxon>
        <taxon>Malvaceae</taxon>
        <taxon>Malvoideae</taxon>
        <taxon>Gossypium</taxon>
    </lineage>
</organism>
<accession>A0A0B0N1G0</accession>
<evidence type="ECO:0000313" key="2">
    <source>
        <dbReference type="EMBL" id="KHG05021.1"/>
    </source>
</evidence>
<protein>
    <submittedName>
        <fullName evidence="2">Uncharacterized protein</fullName>
    </submittedName>
</protein>
<keyword evidence="3" id="KW-1185">Reference proteome</keyword>
<dbReference type="AlphaFoldDB" id="A0A0B0N1G0"/>
<keyword evidence="1" id="KW-0472">Membrane</keyword>
<evidence type="ECO:0000256" key="1">
    <source>
        <dbReference type="SAM" id="Phobius"/>
    </source>
</evidence>
<dbReference type="EMBL" id="JRRC01422288">
    <property type="protein sequence ID" value="KHG05021.1"/>
    <property type="molecule type" value="Genomic_DNA"/>
</dbReference>
<dbReference type="Proteomes" id="UP000032142">
    <property type="component" value="Unassembled WGS sequence"/>
</dbReference>
<keyword evidence="1" id="KW-0812">Transmembrane</keyword>
<feature type="transmembrane region" description="Helical" evidence="1">
    <location>
        <begin position="12"/>
        <end position="32"/>
    </location>
</feature>
<name>A0A0B0N1G0_GOSAR</name>
<gene>
    <name evidence="2" type="ORF">F383_30397</name>
</gene>
<evidence type="ECO:0000313" key="3">
    <source>
        <dbReference type="Proteomes" id="UP000032142"/>
    </source>
</evidence>
<reference evidence="3" key="1">
    <citation type="submission" date="2014-09" db="EMBL/GenBank/DDBJ databases">
        <authorList>
            <person name="Mudge J."/>
            <person name="Ramaraj T."/>
            <person name="Lindquist I.E."/>
            <person name="Bharti A.K."/>
            <person name="Sundararajan A."/>
            <person name="Cameron C.T."/>
            <person name="Woodward J.E."/>
            <person name="May G.D."/>
            <person name="Brubaker C."/>
            <person name="Broadhvest J."/>
            <person name="Wilkins T.A."/>
        </authorList>
    </citation>
    <scope>NUCLEOTIDE SEQUENCE</scope>
    <source>
        <strain evidence="3">cv. AKA8401</strain>
    </source>
</reference>
<keyword evidence="1" id="KW-1133">Transmembrane helix</keyword>
<comment type="caution">
    <text evidence="2">The sequence shown here is derived from an EMBL/GenBank/DDBJ whole genome shotgun (WGS) entry which is preliminary data.</text>
</comment>
<sequence length="40" mass="4719">MIYLKFKCLVDIFPIGTFALIDICKYGMYRLLIKMIVMVT</sequence>
<proteinExistence type="predicted"/>